<dbReference type="PRINTS" id="PR00412">
    <property type="entry name" value="EPOXHYDRLASE"/>
</dbReference>
<evidence type="ECO:0000259" key="1">
    <source>
        <dbReference type="Pfam" id="PF00561"/>
    </source>
</evidence>
<dbReference type="Proteomes" id="UP000001514">
    <property type="component" value="Unassembled WGS sequence"/>
</dbReference>
<name>D8RIX8_SELML</name>
<protein>
    <recommendedName>
        <fullName evidence="1">AB hydrolase-1 domain-containing protein</fullName>
    </recommendedName>
</protein>
<dbReference type="Pfam" id="PF00561">
    <property type="entry name" value="Abhydrolase_1"/>
    <property type="match status" value="1"/>
</dbReference>
<dbReference type="InterPro" id="IPR000639">
    <property type="entry name" value="Epox_hydrolase-like"/>
</dbReference>
<feature type="domain" description="AB hydrolase-1" evidence="1">
    <location>
        <begin position="61"/>
        <end position="293"/>
    </location>
</feature>
<dbReference type="AlphaFoldDB" id="D8RIX8"/>
<dbReference type="eggNOG" id="KOG1454">
    <property type="taxonomic scope" value="Eukaryota"/>
</dbReference>
<dbReference type="Gene3D" id="3.40.50.1820">
    <property type="entry name" value="alpha/beta hydrolase"/>
    <property type="match status" value="1"/>
</dbReference>
<dbReference type="OMA" id="YTLGGQH"/>
<gene>
    <name evidence="2" type="ORF">SELMODRAFT_411752</name>
</gene>
<dbReference type="KEGG" id="smo:SELMODRAFT_411752"/>
<dbReference type="Gramene" id="EFJ27610">
    <property type="protein sequence ID" value="EFJ27610"/>
    <property type="gene ID" value="SELMODRAFT_411752"/>
</dbReference>
<dbReference type="InterPro" id="IPR029058">
    <property type="entry name" value="AB_hydrolase_fold"/>
</dbReference>
<dbReference type="FunCoup" id="D8RIX8">
    <property type="interactions" value="876"/>
</dbReference>
<organism evidence="3">
    <name type="scientific">Selaginella moellendorffii</name>
    <name type="common">Spikemoss</name>
    <dbReference type="NCBI Taxonomy" id="88036"/>
    <lineage>
        <taxon>Eukaryota</taxon>
        <taxon>Viridiplantae</taxon>
        <taxon>Streptophyta</taxon>
        <taxon>Embryophyta</taxon>
        <taxon>Tracheophyta</taxon>
        <taxon>Lycopodiopsida</taxon>
        <taxon>Selaginellales</taxon>
        <taxon>Selaginellaceae</taxon>
        <taxon>Selaginella</taxon>
    </lineage>
</organism>
<dbReference type="InParanoid" id="D8RIX8"/>
<dbReference type="GO" id="GO:0009941">
    <property type="term" value="C:chloroplast envelope"/>
    <property type="evidence" value="ECO:0000318"/>
    <property type="project" value="GO_Central"/>
</dbReference>
<dbReference type="GO" id="GO:0016787">
    <property type="term" value="F:hydrolase activity"/>
    <property type="evidence" value="ECO:0000318"/>
    <property type="project" value="GO_Central"/>
</dbReference>
<sequence>MADLGVKFPSFLPPEASHLKEQAARIMASRIKRLPVTTELSASPILTSCVTPGVIRSNASPLLLLHGFDSSCLEWRRAFPLLEDAGLEPWAVDILGWGFSSSERKISSYGAKAKTRHLYDFWRSHIRRPATVVGPSLGGAVAIELAATYPEMVSKLVLIDAQGYAEGLGNLTTSPRSLLYAGAAVLKSVPLRAYANLLIFKGLNYSSLMDLIRVGRLHCLMPGWADALVDFMISGGYNVVSQIPQVDKETLLIWGERDTIVPTFNAEKFLVDLPNSRLEIISDCGHIPHVEKPTAVADSLSRFLKVTSGHADGPDLASAGTSSLSVSL</sequence>
<dbReference type="PRINTS" id="PR00111">
    <property type="entry name" value="ABHYDROLASE"/>
</dbReference>
<proteinExistence type="predicted"/>
<dbReference type="InterPro" id="IPR000073">
    <property type="entry name" value="AB_hydrolase_1"/>
</dbReference>
<dbReference type="SUPFAM" id="SSF53474">
    <property type="entry name" value="alpha/beta-Hydrolases"/>
    <property type="match status" value="1"/>
</dbReference>
<dbReference type="PANTHER" id="PTHR43689:SF8">
    <property type="entry name" value="ALPHA_BETA-HYDROLASES SUPERFAMILY PROTEIN"/>
    <property type="match status" value="1"/>
</dbReference>
<dbReference type="PANTHER" id="PTHR43689">
    <property type="entry name" value="HYDROLASE"/>
    <property type="match status" value="1"/>
</dbReference>
<keyword evidence="3" id="KW-1185">Reference proteome</keyword>
<dbReference type="STRING" id="88036.D8RIX8"/>
<evidence type="ECO:0000313" key="2">
    <source>
        <dbReference type="EMBL" id="EFJ27610.1"/>
    </source>
</evidence>
<evidence type="ECO:0000313" key="3">
    <source>
        <dbReference type="Proteomes" id="UP000001514"/>
    </source>
</evidence>
<accession>D8RIX8</accession>
<reference evidence="2 3" key="1">
    <citation type="journal article" date="2011" name="Science">
        <title>The Selaginella genome identifies genetic changes associated with the evolution of vascular plants.</title>
        <authorList>
            <person name="Banks J.A."/>
            <person name="Nishiyama T."/>
            <person name="Hasebe M."/>
            <person name="Bowman J.L."/>
            <person name="Gribskov M."/>
            <person name="dePamphilis C."/>
            <person name="Albert V.A."/>
            <person name="Aono N."/>
            <person name="Aoyama T."/>
            <person name="Ambrose B.A."/>
            <person name="Ashton N.W."/>
            <person name="Axtell M.J."/>
            <person name="Barker E."/>
            <person name="Barker M.S."/>
            <person name="Bennetzen J.L."/>
            <person name="Bonawitz N.D."/>
            <person name="Chapple C."/>
            <person name="Cheng C."/>
            <person name="Correa L.G."/>
            <person name="Dacre M."/>
            <person name="DeBarry J."/>
            <person name="Dreyer I."/>
            <person name="Elias M."/>
            <person name="Engstrom E.M."/>
            <person name="Estelle M."/>
            <person name="Feng L."/>
            <person name="Finet C."/>
            <person name="Floyd S.K."/>
            <person name="Frommer W.B."/>
            <person name="Fujita T."/>
            <person name="Gramzow L."/>
            <person name="Gutensohn M."/>
            <person name="Harholt J."/>
            <person name="Hattori M."/>
            <person name="Heyl A."/>
            <person name="Hirai T."/>
            <person name="Hiwatashi Y."/>
            <person name="Ishikawa M."/>
            <person name="Iwata M."/>
            <person name="Karol K.G."/>
            <person name="Koehler B."/>
            <person name="Kolukisaoglu U."/>
            <person name="Kubo M."/>
            <person name="Kurata T."/>
            <person name="Lalonde S."/>
            <person name="Li K."/>
            <person name="Li Y."/>
            <person name="Litt A."/>
            <person name="Lyons E."/>
            <person name="Manning G."/>
            <person name="Maruyama T."/>
            <person name="Michael T.P."/>
            <person name="Mikami K."/>
            <person name="Miyazaki S."/>
            <person name="Morinaga S."/>
            <person name="Murata T."/>
            <person name="Mueller-Roeber B."/>
            <person name="Nelson D.R."/>
            <person name="Obara M."/>
            <person name="Oguri Y."/>
            <person name="Olmstead R.G."/>
            <person name="Onodera N."/>
            <person name="Petersen B.L."/>
            <person name="Pils B."/>
            <person name="Prigge M."/>
            <person name="Rensing S.A."/>
            <person name="Riano-Pachon D.M."/>
            <person name="Roberts A.W."/>
            <person name="Sato Y."/>
            <person name="Scheller H.V."/>
            <person name="Schulz B."/>
            <person name="Schulz C."/>
            <person name="Shakirov E.V."/>
            <person name="Shibagaki N."/>
            <person name="Shinohara N."/>
            <person name="Shippen D.E."/>
            <person name="Soerensen I."/>
            <person name="Sotooka R."/>
            <person name="Sugimoto N."/>
            <person name="Sugita M."/>
            <person name="Sumikawa N."/>
            <person name="Tanurdzic M."/>
            <person name="Theissen G."/>
            <person name="Ulvskov P."/>
            <person name="Wakazuki S."/>
            <person name="Weng J.K."/>
            <person name="Willats W.W."/>
            <person name="Wipf D."/>
            <person name="Wolf P.G."/>
            <person name="Yang L."/>
            <person name="Zimmer A.D."/>
            <person name="Zhu Q."/>
            <person name="Mitros T."/>
            <person name="Hellsten U."/>
            <person name="Loque D."/>
            <person name="Otillar R."/>
            <person name="Salamov A."/>
            <person name="Schmutz J."/>
            <person name="Shapiro H."/>
            <person name="Lindquist E."/>
            <person name="Lucas S."/>
            <person name="Rokhsar D."/>
            <person name="Grigoriev I.V."/>
        </authorList>
    </citation>
    <scope>NUCLEOTIDE SEQUENCE [LARGE SCALE GENOMIC DNA]</scope>
</reference>
<dbReference type="EMBL" id="GL377581">
    <property type="protein sequence ID" value="EFJ27610.1"/>
    <property type="molecule type" value="Genomic_DNA"/>
</dbReference>
<dbReference type="HOGENOM" id="CLU_020336_13_6_1"/>